<evidence type="ECO:0000313" key="1">
    <source>
        <dbReference type="EMBL" id="RHN72925.1"/>
    </source>
</evidence>
<proteinExistence type="predicted"/>
<dbReference type="AlphaFoldDB" id="A0A396J8T9"/>
<gene>
    <name evidence="1" type="ORF">MtrunA17_Chr2g0293001</name>
</gene>
<comment type="caution">
    <text evidence="1">The sequence shown here is derived from an EMBL/GenBank/DDBJ whole genome shotgun (WGS) entry which is preliminary data.</text>
</comment>
<accession>A0A396J8T9</accession>
<reference evidence="1" key="1">
    <citation type="journal article" date="2018" name="Nat. Plants">
        <title>Whole-genome landscape of Medicago truncatula symbiotic genes.</title>
        <authorList>
            <person name="Pecrix Y."/>
            <person name="Gamas P."/>
            <person name="Carrere S."/>
        </authorList>
    </citation>
    <scope>NUCLEOTIDE SEQUENCE</scope>
    <source>
        <tissue evidence="1">Leaves</tissue>
    </source>
</reference>
<name>A0A396J8T9_MEDTR</name>
<protein>
    <submittedName>
        <fullName evidence="1">Uncharacterized protein</fullName>
    </submittedName>
</protein>
<organism evidence="1">
    <name type="scientific">Medicago truncatula</name>
    <name type="common">Barrel medic</name>
    <name type="synonym">Medicago tribuloides</name>
    <dbReference type="NCBI Taxonomy" id="3880"/>
    <lineage>
        <taxon>Eukaryota</taxon>
        <taxon>Viridiplantae</taxon>
        <taxon>Streptophyta</taxon>
        <taxon>Embryophyta</taxon>
        <taxon>Tracheophyta</taxon>
        <taxon>Spermatophyta</taxon>
        <taxon>Magnoliopsida</taxon>
        <taxon>eudicotyledons</taxon>
        <taxon>Gunneridae</taxon>
        <taxon>Pentapetalae</taxon>
        <taxon>rosids</taxon>
        <taxon>fabids</taxon>
        <taxon>Fabales</taxon>
        <taxon>Fabaceae</taxon>
        <taxon>Papilionoideae</taxon>
        <taxon>50 kb inversion clade</taxon>
        <taxon>NPAAA clade</taxon>
        <taxon>Hologalegina</taxon>
        <taxon>IRL clade</taxon>
        <taxon>Trifolieae</taxon>
        <taxon>Medicago</taxon>
    </lineage>
</organism>
<dbReference type="Gramene" id="rna8691">
    <property type="protein sequence ID" value="RHN72925.1"/>
    <property type="gene ID" value="gene8691"/>
</dbReference>
<dbReference type="Proteomes" id="UP000265566">
    <property type="component" value="Chromosome 2"/>
</dbReference>
<sequence length="60" mass="7292">MAVTLDDVACLLHIPITRRLIEEEELSHERGIRRMSYVIQRRRQWMRWKNNVVLMSITLN</sequence>
<dbReference type="EMBL" id="PSQE01000002">
    <property type="protein sequence ID" value="RHN72925.1"/>
    <property type="molecule type" value="Genomic_DNA"/>
</dbReference>